<reference evidence="1" key="2">
    <citation type="submission" date="2020-09" db="EMBL/GenBank/DDBJ databases">
        <authorList>
            <person name="Sun Q."/>
            <person name="Zhou Y."/>
        </authorList>
    </citation>
    <scope>NUCLEOTIDE SEQUENCE</scope>
    <source>
        <strain evidence="1">CGMCC 1.12919</strain>
    </source>
</reference>
<protein>
    <submittedName>
        <fullName evidence="1">Tail protein</fullName>
    </submittedName>
</protein>
<dbReference type="InterPro" id="IPR018755">
    <property type="entry name" value="Phage_Mu_Gp48"/>
</dbReference>
<name>A0A916UFK7_9HYPH</name>
<dbReference type="Proteomes" id="UP000637002">
    <property type="component" value="Unassembled WGS sequence"/>
</dbReference>
<dbReference type="RefSeq" id="WP_188610152.1">
    <property type="nucleotide sequence ID" value="NZ_BMGG01000005.1"/>
</dbReference>
<comment type="caution">
    <text evidence="1">The sequence shown here is derived from an EMBL/GenBank/DDBJ whole genome shotgun (WGS) entry which is preliminary data.</text>
</comment>
<gene>
    <name evidence="1" type="ORF">GCM10010994_31840</name>
</gene>
<reference evidence="1" key="1">
    <citation type="journal article" date="2014" name="Int. J. Syst. Evol. Microbiol.">
        <title>Complete genome sequence of Corynebacterium casei LMG S-19264T (=DSM 44701T), isolated from a smear-ripened cheese.</title>
        <authorList>
            <consortium name="US DOE Joint Genome Institute (JGI-PGF)"/>
            <person name="Walter F."/>
            <person name="Albersmeier A."/>
            <person name="Kalinowski J."/>
            <person name="Ruckert C."/>
        </authorList>
    </citation>
    <scope>NUCLEOTIDE SEQUENCE</scope>
    <source>
        <strain evidence="1">CGMCC 1.12919</strain>
    </source>
</reference>
<accession>A0A916UFK7</accession>
<dbReference type="AlphaFoldDB" id="A0A916UFK7"/>
<sequence length="243" mass="26961">MPWITAAGELYASSVQLTADFVDADDGTKFWRRSGDDYAEALANLLPQGVAWPRDPESVLMQLVAGLAQTWGLVDGRAADLLQIESDPRLTDAMLGDWERAWGLPDPCVAEPLTKGDRRLVLVGKMTFVGRQDRGFFEGYAASLGHRIHITEHAPFMCGVSACGDTRDASGDYRWEIGPPEIRFWWTVSFLEVRTTWFRCGHEGGQCGIDPMVRMSLATDLDCIFSRLKPAHTDVIFDYSGVA</sequence>
<dbReference type="EMBL" id="BMGG01000005">
    <property type="protein sequence ID" value="GGC70929.1"/>
    <property type="molecule type" value="Genomic_DNA"/>
</dbReference>
<evidence type="ECO:0000313" key="2">
    <source>
        <dbReference type="Proteomes" id="UP000637002"/>
    </source>
</evidence>
<dbReference type="Pfam" id="PF10076">
    <property type="entry name" value="Phage_Mu_Gp48"/>
    <property type="match status" value="1"/>
</dbReference>
<proteinExistence type="predicted"/>
<keyword evidence="2" id="KW-1185">Reference proteome</keyword>
<evidence type="ECO:0000313" key="1">
    <source>
        <dbReference type="EMBL" id="GGC70929.1"/>
    </source>
</evidence>
<organism evidence="1 2">
    <name type="scientific">Chelatococcus reniformis</name>
    <dbReference type="NCBI Taxonomy" id="1494448"/>
    <lineage>
        <taxon>Bacteria</taxon>
        <taxon>Pseudomonadati</taxon>
        <taxon>Pseudomonadota</taxon>
        <taxon>Alphaproteobacteria</taxon>
        <taxon>Hyphomicrobiales</taxon>
        <taxon>Chelatococcaceae</taxon>
        <taxon>Chelatococcus</taxon>
    </lineage>
</organism>